<dbReference type="InterPro" id="IPR058240">
    <property type="entry name" value="rSAM_sf"/>
</dbReference>
<dbReference type="GO" id="GO:0005829">
    <property type="term" value="C:cytosol"/>
    <property type="evidence" value="ECO:0007669"/>
    <property type="project" value="TreeGrafter"/>
</dbReference>
<dbReference type="GO" id="GO:0005739">
    <property type="term" value="C:mitochondrion"/>
    <property type="evidence" value="ECO:0007669"/>
    <property type="project" value="TreeGrafter"/>
</dbReference>
<dbReference type="SFLD" id="SFLDG01061">
    <property type="entry name" value="methylthiotransferase"/>
    <property type="match status" value="1"/>
</dbReference>
<dbReference type="SMART" id="SM00729">
    <property type="entry name" value="Elp3"/>
    <property type="match status" value="1"/>
</dbReference>
<dbReference type="FunFam" id="3.40.50.12160:FF:000003">
    <property type="entry name" value="CDK5 regulatory subunit-associated protein 1"/>
    <property type="match status" value="1"/>
</dbReference>
<dbReference type="PROSITE" id="PS01278">
    <property type="entry name" value="MTTASE_RADICAL"/>
    <property type="match status" value="1"/>
</dbReference>
<reference evidence="11" key="2">
    <citation type="submission" date="2015-11" db="EMBL/GenBank/DDBJ databases">
        <authorList>
            <person name="Zhang Y."/>
            <person name="Guo Z."/>
        </authorList>
    </citation>
    <scope>NUCLEOTIDE SEQUENCE</scope>
</reference>
<dbReference type="InterPro" id="IPR023404">
    <property type="entry name" value="rSAM_horseshoe"/>
</dbReference>
<dbReference type="Pfam" id="PF01938">
    <property type="entry name" value="TRAM"/>
    <property type="match status" value="1"/>
</dbReference>
<dbReference type="AlphaFoldDB" id="A0A068XY99"/>
<gene>
    <name evidence="11" type="ORF">EmuJ_000463000</name>
</gene>
<comment type="cofactor">
    <cofactor evidence="1">
        <name>[4Fe-4S] cluster</name>
        <dbReference type="ChEBI" id="CHEBI:49883"/>
    </cofactor>
</comment>
<evidence type="ECO:0000313" key="12">
    <source>
        <dbReference type="Proteomes" id="UP000017246"/>
    </source>
</evidence>
<dbReference type="Pfam" id="PF04055">
    <property type="entry name" value="Radical_SAM"/>
    <property type="match status" value="1"/>
</dbReference>
<proteinExistence type="inferred from homology"/>
<dbReference type="InterPro" id="IPR007197">
    <property type="entry name" value="rSAM"/>
</dbReference>
<dbReference type="InterPro" id="IPR002792">
    <property type="entry name" value="TRAM_dom"/>
</dbReference>
<sequence length="540" mass="60636">MAALHLILPMLKPLSRCVITKTFRSFCNFTQRVNSDACKRTFYMETYGCQMNFSDSEIVHSILKSAGFKKVNDLSEADTALLLTCAIREGAEEKIWRRMRHFRSSSRSKHRSPLCIGILGCMAERLKENLLQGYEVTADFVCGPDAYRGLPKLIEDIQAKGLKGASLALSLEETYADIKPVRQFGPSAFISVMRGCDNMCSYCIVPFVRGRERSRPLKSVIEELYQLSFEGVKEVILLGQNVNSYRDLSEDIDSTGCTTDTLAPGFKTVYKQKVGGYRFISLLDAASSVDSNMRIRFTSPHPKDFNLEVLQLIAERPNVCSQLHLPAQSGSSPVLERMQRGYTREAYLELVNRAKSIIPNVAISSDFIAGFCGETEDDHNQTLSLIDRVSYAYGFCFPFSLRGKTRAFYRLEDDVPAEIKARRHNELKSALRSAALRFNNSLIGSTELVLVESISKRSNAELAGRVDGGVKVIFPKHLPDSSEIHIGDYVALKIDSCTSQTLRGTPLRKTNIVDFYKDHYARRHDARGSYSPSHRFNTAK</sequence>
<dbReference type="PROSITE" id="PS51449">
    <property type="entry name" value="MTTASE_N"/>
    <property type="match status" value="1"/>
</dbReference>
<dbReference type="eggNOG" id="KOG2492">
    <property type="taxonomic scope" value="Eukaryota"/>
</dbReference>
<dbReference type="GO" id="GO:0051539">
    <property type="term" value="F:4 iron, 4 sulfur cluster binding"/>
    <property type="evidence" value="ECO:0007669"/>
    <property type="project" value="UniProtKB-KW"/>
</dbReference>
<dbReference type="PROSITE" id="PS51918">
    <property type="entry name" value="RADICAL_SAM"/>
    <property type="match status" value="1"/>
</dbReference>
<dbReference type="InterPro" id="IPR006638">
    <property type="entry name" value="Elp3/MiaA/NifB-like_rSAM"/>
</dbReference>
<dbReference type="PANTHER" id="PTHR43020:SF2">
    <property type="entry name" value="MITOCHONDRIAL TRNA METHYLTHIOTRANSFERASE CDK5RAP1"/>
    <property type="match status" value="1"/>
</dbReference>
<dbReference type="InterPro" id="IPR020612">
    <property type="entry name" value="Methylthiotransferase_CS"/>
</dbReference>
<comment type="similarity">
    <text evidence="2">Belongs to the methylthiotransferase family. MiaB subfamily.</text>
</comment>
<evidence type="ECO:0000256" key="2">
    <source>
        <dbReference type="ARBA" id="ARBA00009815"/>
    </source>
</evidence>
<dbReference type="InterPro" id="IPR038135">
    <property type="entry name" value="Methylthiotransferase_N_sf"/>
</dbReference>
<evidence type="ECO:0000256" key="6">
    <source>
        <dbReference type="ARBA" id="ARBA00023004"/>
    </source>
</evidence>
<name>A0A068XY99_ECHMU</name>
<dbReference type="InterPro" id="IPR006463">
    <property type="entry name" value="MiaB_methiolase"/>
</dbReference>
<dbReference type="NCBIfam" id="TIGR00089">
    <property type="entry name" value="MiaB/RimO family radical SAM methylthiotransferase"/>
    <property type="match status" value="1"/>
</dbReference>
<organism evidence="11 12">
    <name type="scientific">Echinococcus multilocularis</name>
    <name type="common">Fox tapeworm</name>
    <dbReference type="NCBI Taxonomy" id="6211"/>
    <lineage>
        <taxon>Eukaryota</taxon>
        <taxon>Metazoa</taxon>
        <taxon>Spiralia</taxon>
        <taxon>Lophotrochozoa</taxon>
        <taxon>Platyhelminthes</taxon>
        <taxon>Cestoda</taxon>
        <taxon>Eucestoda</taxon>
        <taxon>Cyclophyllidea</taxon>
        <taxon>Taeniidae</taxon>
        <taxon>Echinococcus</taxon>
    </lineage>
</organism>
<evidence type="ECO:0000313" key="11">
    <source>
        <dbReference type="EMBL" id="CDS37386.1"/>
    </source>
</evidence>
<dbReference type="Proteomes" id="UP000017246">
    <property type="component" value="Unassembled WGS sequence"/>
</dbReference>
<evidence type="ECO:0000256" key="5">
    <source>
        <dbReference type="ARBA" id="ARBA00022723"/>
    </source>
</evidence>
<evidence type="ECO:0000256" key="1">
    <source>
        <dbReference type="ARBA" id="ARBA00001966"/>
    </source>
</evidence>
<keyword evidence="12" id="KW-1185">Reference proteome</keyword>
<dbReference type="EMBL" id="LN902843">
    <property type="protein sequence ID" value="CDS37386.1"/>
    <property type="molecule type" value="Genomic_DNA"/>
</dbReference>
<dbReference type="PROSITE" id="PS50926">
    <property type="entry name" value="TRAM"/>
    <property type="match status" value="1"/>
</dbReference>
<evidence type="ECO:0000259" key="9">
    <source>
        <dbReference type="PROSITE" id="PS51449"/>
    </source>
</evidence>
<accession>A0A068XY99</accession>
<feature type="domain" description="MTTase N-terminal" evidence="9">
    <location>
        <begin position="40"/>
        <end position="159"/>
    </location>
</feature>
<keyword evidence="3" id="KW-0004">4Fe-4S</keyword>
<protein>
    <submittedName>
        <fullName evidence="11">Cdk5 regulatory subunit associated protein 1</fullName>
    </submittedName>
</protein>
<dbReference type="PANTHER" id="PTHR43020">
    <property type="entry name" value="CDK5 REGULATORY SUBUNIT-ASSOCIATED PROTEIN 1"/>
    <property type="match status" value="1"/>
</dbReference>
<feature type="domain" description="TRAM" evidence="8">
    <location>
        <begin position="440"/>
        <end position="508"/>
    </location>
</feature>
<dbReference type="NCBIfam" id="TIGR01574">
    <property type="entry name" value="miaB-methiolase"/>
    <property type="match status" value="1"/>
</dbReference>
<dbReference type="GO" id="GO:0060255">
    <property type="term" value="P:regulation of macromolecule metabolic process"/>
    <property type="evidence" value="ECO:0007669"/>
    <property type="project" value="UniProtKB-ARBA"/>
</dbReference>
<dbReference type="OMA" id="CEHFHIP"/>
<dbReference type="Gene3D" id="3.40.50.12160">
    <property type="entry name" value="Methylthiotransferase, N-terminal domain"/>
    <property type="match status" value="1"/>
</dbReference>
<evidence type="ECO:0000256" key="4">
    <source>
        <dbReference type="ARBA" id="ARBA00022691"/>
    </source>
</evidence>
<keyword evidence="6" id="KW-0408">Iron</keyword>
<dbReference type="Pfam" id="PF00919">
    <property type="entry name" value="UPF0004"/>
    <property type="match status" value="1"/>
</dbReference>
<dbReference type="InterPro" id="IPR005839">
    <property type="entry name" value="Methylthiotransferase"/>
</dbReference>
<dbReference type="GO" id="GO:0035597">
    <property type="term" value="F:tRNA-2-methylthio-N(6)-dimethylallyladenosine(37) synthase activity"/>
    <property type="evidence" value="ECO:0007669"/>
    <property type="project" value="TreeGrafter"/>
</dbReference>
<evidence type="ECO:0000256" key="7">
    <source>
        <dbReference type="ARBA" id="ARBA00023014"/>
    </source>
</evidence>
<dbReference type="InterPro" id="IPR013848">
    <property type="entry name" value="Methylthiotransferase_N"/>
</dbReference>
<evidence type="ECO:0000259" key="10">
    <source>
        <dbReference type="PROSITE" id="PS51918"/>
    </source>
</evidence>
<dbReference type="OrthoDB" id="190098at2759"/>
<dbReference type="SUPFAM" id="SSF102114">
    <property type="entry name" value="Radical SAM enzymes"/>
    <property type="match status" value="1"/>
</dbReference>
<dbReference type="SFLD" id="SFLDF00273">
    <property type="entry name" value="(dimethylallyl)adenosine_tRNA"/>
    <property type="match status" value="1"/>
</dbReference>
<keyword evidence="4" id="KW-0949">S-adenosyl-L-methionine</keyword>
<dbReference type="SFLD" id="SFLDG01082">
    <property type="entry name" value="B12-binding_domain_containing"/>
    <property type="match status" value="1"/>
</dbReference>
<dbReference type="GO" id="GO:0046872">
    <property type="term" value="F:metal ion binding"/>
    <property type="evidence" value="ECO:0007669"/>
    <property type="project" value="UniProtKB-KW"/>
</dbReference>
<evidence type="ECO:0000256" key="3">
    <source>
        <dbReference type="ARBA" id="ARBA00022485"/>
    </source>
</evidence>
<keyword evidence="5" id="KW-0479">Metal-binding</keyword>
<keyword evidence="7" id="KW-0411">Iron-sulfur</keyword>
<dbReference type="STRING" id="6211.A0A068XY99"/>
<dbReference type="Gene3D" id="3.80.30.20">
    <property type="entry name" value="tm_1862 like domain"/>
    <property type="match status" value="1"/>
</dbReference>
<dbReference type="SFLD" id="SFLDF00413">
    <property type="entry name" value="CDK5RAP1"/>
    <property type="match status" value="1"/>
</dbReference>
<dbReference type="GO" id="GO:0080090">
    <property type="term" value="P:regulation of primary metabolic process"/>
    <property type="evidence" value="ECO:0007669"/>
    <property type="project" value="UniProtKB-ARBA"/>
</dbReference>
<dbReference type="SFLD" id="SFLDS00029">
    <property type="entry name" value="Radical_SAM"/>
    <property type="match status" value="1"/>
</dbReference>
<dbReference type="FunFam" id="3.80.30.20:FF:000003">
    <property type="entry name" value="CDK5 regulatory subunit-associated protein 1"/>
    <property type="match status" value="1"/>
</dbReference>
<feature type="domain" description="Radical SAM core" evidence="10">
    <location>
        <begin position="182"/>
        <end position="437"/>
    </location>
</feature>
<reference evidence="11" key="1">
    <citation type="journal article" date="2013" name="Nature">
        <title>The genomes of four tapeworm species reveal adaptations to parasitism.</title>
        <authorList>
            <person name="Tsai I.J."/>
            <person name="Zarowiecki M."/>
            <person name="Holroyd N."/>
            <person name="Garciarrubio A."/>
            <person name="Sanchez-Flores A."/>
            <person name="Brooks K.L."/>
            <person name="Tracey A."/>
            <person name="Bobes R.J."/>
            <person name="Fragoso G."/>
            <person name="Sciutto E."/>
            <person name="Aslett M."/>
            <person name="Beasley H."/>
            <person name="Bennett H.M."/>
            <person name="Cai J."/>
            <person name="Camicia F."/>
            <person name="Clark R."/>
            <person name="Cucher M."/>
            <person name="De Silva N."/>
            <person name="Day T.A."/>
            <person name="Deplazes P."/>
            <person name="Estrada K."/>
            <person name="Fernandez C."/>
            <person name="Holland P.W."/>
            <person name="Hou J."/>
            <person name="Hu S."/>
            <person name="Huckvale T."/>
            <person name="Hung S.S."/>
            <person name="Kamenetzky L."/>
            <person name="Keane J.A."/>
            <person name="Kiss F."/>
            <person name="Koziol U."/>
            <person name="Lambert O."/>
            <person name="Liu K."/>
            <person name="Luo X."/>
            <person name="Luo Y."/>
            <person name="Macchiaroli N."/>
            <person name="Nichol S."/>
            <person name="Paps J."/>
            <person name="Parkinson J."/>
            <person name="Pouchkina-Stantcheva N."/>
            <person name="Riddiford N."/>
            <person name="Rosenzvit M."/>
            <person name="Salinas G."/>
            <person name="Wasmuth J.D."/>
            <person name="Zamanian M."/>
            <person name="Zheng Y."/>
            <person name="Cai X."/>
            <person name="Soberon X."/>
            <person name="Olson P.D."/>
            <person name="Laclette J.P."/>
            <person name="Brehm K."/>
            <person name="Berriman M."/>
            <person name="Garciarrubio A."/>
            <person name="Bobes R.J."/>
            <person name="Fragoso G."/>
            <person name="Sanchez-Flores A."/>
            <person name="Estrada K."/>
            <person name="Cevallos M.A."/>
            <person name="Morett E."/>
            <person name="Gonzalez V."/>
            <person name="Portillo T."/>
            <person name="Ochoa-Leyva A."/>
            <person name="Jose M.V."/>
            <person name="Sciutto E."/>
            <person name="Landa A."/>
            <person name="Jimenez L."/>
            <person name="Valdes V."/>
            <person name="Carrero J.C."/>
            <person name="Larralde C."/>
            <person name="Morales-Montor J."/>
            <person name="Limon-Lason J."/>
            <person name="Soberon X."/>
            <person name="Laclette J.P."/>
        </authorList>
    </citation>
    <scope>NUCLEOTIDE SEQUENCE [LARGE SCALE GENOMIC DNA]</scope>
</reference>
<evidence type="ECO:0000259" key="8">
    <source>
        <dbReference type="PROSITE" id="PS50926"/>
    </source>
</evidence>